<evidence type="ECO:0000313" key="1">
    <source>
        <dbReference type="EMBL" id="KAJ4952397.1"/>
    </source>
</evidence>
<keyword evidence="2" id="KW-1185">Reference proteome</keyword>
<organism evidence="1 2">
    <name type="scientific">Protea cynaroides</name>
    <dbReference type="NCBI Taxonomy" id="273540"/>
    <lineage>
        <taxon>Eukaryota</taxon>
        <taxon>Viridiplantae</taxon>
        <taxon>Streptophyta</taxon>
        <taxon>Embryophyta</taxon>
        <taxon>Tracheophyta</taxon>
        <taxon>Spermatophyta</taxon>
        <taxon>Magnoliopsida</taxon>
        <taxon>Proteales</taxon>
        <taxon>Proteaceae</taxon>
        <taxon>Protea</taxon>
    </lineage>
</organism>
<accession>A0A9Q0JUW6</accession>
<dbReference type="Proteomes" id="UP001141806">
    <property type="component" value="Unassembled WGS sequence"/>
</dbReference>
<protein>
    <submittedName>
        <fullName evidence="1">Uncharacterized protein</fullName>
    </submittedName>
</protein>
<gene>
    <name evidence="1" type="ORF">NE237_029229</name>
</gene>
<dbReference type="OrthoDB" id="10578361at2759"/>
<dbReference type="AlphaFoldDB" id="A0A9Q0JUW6"/>
<proteinExistence type="predicted"/>
<reference evidence="1" key="1">
    <citation type="journal article" date="2023" name="Plant J.">
        <title>The genome of the king protea, Protea cynaroides.</title>
        <authorList>
            <person name="Chang J."/>
            <person name="Duong T.A."/>
            <person name="Schoeman C."/>
            <person name="Ma X."/>
            <person name="Roodt D."/>
            <person name="Barker N."/>
            <person name="Li Z."/>
            <person name="Van de Peer Y."/>
            <person name="Mizrachi E."/>
        </authorList>
    </citation>
    <scope>NUCLEOTIDE SEQUENCE</scope>
    <source>
        <tissue evidence="1">Young leaves</tissue>
    </source>
</reference>
<evidence type="ECO:0000313" key="2">
    <source>
        <dbReference type="Proteomes" id="UP001141806"/>
    </source>
</evidence>
<comment type="caution">
    <text evidence="1">The sequence shown here is derived from an EMBL/GenBank/DDBJ whole genome shotgun (WGS) entry which is preliminary data.</text>
</comment>
<dbReference type="EMBL" id="JAMYWD010000012">
    <property type="protein sequence ID" value="KAJ4952397.1"/>
    <property type="molecule type" value="Genomic_DNA"/>
</dbReference>
<name>A0A9Q0JUW6_9MAGN</name>
<sequence length="99" mass="10917">MLSISTSLGFSGGLAKRIRAQFTPSKKGYCLISVAPCLNLAEELTHYLLCCAPSSLQGEKAEQVECEFPFAFGTKENLRRDEANERDSSAVVKRMKGKR</sequence>